<keyword evidence="3 6" id="KW-0378">Hydrolase</keyword>
<protein>
    <submittedName>
        <fullName evidence="6">Alpha-mannosidase</fullName>
        <ecNumber evidence="6">3.2.1.24</ecNumber>
    </submittedName>
</protein>
<dbReference type="CDD" id="cd10789">
    <property type="entry name" value="GH38N_AMII_ER_cytosolic"/>
    <property type="match status" value="1"/>
</dbReference>
<dbReference type="InterPro" id="IPR000602">
    <property type="entry name" value="Glyco_hydro_38_N"/>
</dbReference>
<dbReference type="Pfam" id="PF01074">
    <property type="entry name" value="Glyco_hydro_38N"/>
    <property type="match status" value="1"/>
</dbReference>
<dbReference type="InterPro" id="IPR041147">
    <property type="entry name" value="GH38_C"/>
</dbReference>
<dbReference type="InterPro" id="IPR028995">
    <property type="entry name" value="Glyco_hydro_57/38_cen_sf"/>
</dbReference>
<proteinExistence type="inferred from homology"/>
<evidence type="ECO:0000313" key="6">
    <source>
        <dbReference type="EMBL" id="MBM7836774.1"/>
    </source>
</evidence>
<evidence type="ECO:0000256" key="3">
    <source>
        <dbReference type="ARBA" id="ARBA00022801"/>
    </source>
</evidence>
<dbReference type="Gene3D" id="1.20.1270.50">
    <property type="entry name" value="Glycoside hydrolase family 38, central domain"/>
    <property type="match status" value="1"/>
</dbReference>
<dbReference type="SUPFAM" id="SSF88713">
    <property type="entry name" value="Glycoside hydrolase/deacetylase"/>
    <property type="match status" value="1"/>
</dbReference>
<comment type="caution">
    <text evidence="6">The sequence shown here is derived from an EMBL/GenBank/DDBJ whole genome shotgun (WGS) entry which is preliminary data.</text>
</comment>
<sequence length="1040" mass="119149">MQRIRRCINQLQALIEQDQVEIKDWQAVRAYYHNPGEYERIDQESYRINKGDLLLATGETMFIEKEFLIPEAFIDQEIGFEFRVGQQGIKTNHEGLVSIDGVPYHGIDRNRSYVRLPSQKAGQTTYLIKIELFNPTAQVVDHLNYQNEPAEFAPAPLFLLESRCIRPNKAIESLFYTMKVYLEAASLMPDQELNKTAIIGVLNQVKDWVNATPETLLLQDSALVNSKEKELRKALKKLEQTDRGLIHMVGQSHIDLAWLWPMKEAVRKTSRTFSTMSTLLEQYDGFLYAQSQPQAYDFIKTHYPELYKRVKAHIQSGRWEVVGGMWVEPDLNIPSGESLVRQLLYGMAFYKEEFGIQPRVEWLPDTFGYCASLPQLLKKAGLDYFMTTKMNWNDTNPFPYDLFYWVGIDGTSVLAYLNHGVNEHTDPKELDDHWHSYKQKHVHPEQMLLYGHGDGGGGVTTEMVEYVERSARLPGLPETAYSSAHQFFDGIAKAKPALPTWEGDLYLELHRGTYTTHARNKRWNRKAEVLYREAEIWATFAGTQAAGLEAGWKQLLFNQFHDIIPGTSIPEVYGKSEEDYQQVLAIGKKIKQAAIDRLIEEANFLGEGRPLLVFNSLSWDRGEVVSLKGGTELVNLAVYDEAEQQLNSDFLVKADGEVERFIYVPTIPGMGYCTVWLRPMTAKQNKPVQSFNQSWETDFYQIEWNEHGEFTRLYDKKARRDVLKKGEVANQFQLFHDQPTYWDAWDIDPQFAKQEAAKPELLSVSVLHQGQTKDQLLFKWRISNSEIEQTLVLYHHSGRIDFETKVHWQEDHKLLKVAFPVDVQAAKATFEIPFGAVERATHANTSWEQAQFEVCGHRFADLSEGNYGVSLLNDCKYGYDVKGNQLRLSLLRAPKWPDPQADQGEHLFTYSLLPHAGTWVSAHVVRQGYELNHPVTLAFAKEAHGKRKSTHRFVAVEATHTILDTVKPSEDGDGFIMRVYESSGSREAMDITLEDVSVSTVYETNLLEEAGSSLPIEKQTISTTLTPFEVKTIKVLKDER</sequence>
<name>A0ABS2SMN1_9BACI</name>
<dbReference type="InterPro" id="IPR011330">
    <property type="entry name" value="Glyco_hydro/deAcase_b/a-brl"/>
</dbReference>
<dbReference type="InterPro" id="IPR011682">
    <property type="entry name" value="Glyco_hydro_38_C"/>
</dbReference>
<keyword evidence="4 6" id="KW-0326">Glycosidase</keyword>
<dbReference type="Gene3D" id="2.70.98.30">
    <property type="entry name" value="Golgi alpha-mannosidase II, domain 4"/>
    <property type="match status" value="1"/>
</dbReference>
<dbReference type="Pfam" id="PF07748">
    <property type="entry name" value="Glyco_hydro_38C"/>
    <property type="match status" value="1"/>
</dbReference>
<organism evidence="6 7">
    <name type="scientific">Shouchella xiaoxiensis</name>
    <dbReference type="NCBI Taxonomy" id="766895"/>
    <lineage>
        <taxon>Bacteria</taxon>
        <taxon>Bacillati</taxon>
        <taxon>Bacillota</taxon>
        <taxon>Bacilli</taxon>
        <taxon>Bacillales</taxon>
        <taxon>Bacillaceae</taxon>
        <taxon>Shouchella</taxon>
    </lineage>
</organism>
<evidence type="ECO:0000256" key="1">
    <source>
        <dbReference type="ARBA" id="ARBA00009792"/>
    </source>
</evidence>
<dbReference type="SUPFAM" id="SSF88688">
    <property type="entry name" value="Families 57/38 glycoside transferase middle domain"/>
    <property type="match status" value="1"/>
</dbReference>
<evidence type="ECO:0000313" key="7">
    <source>
        <dbReference type="Proteomes" id="UP001179280"/>
    </source>
</evidence>
<keyword evidence="7" id="KW-1185">Reference proteome</keyword>
<dbReference type="InterPro" id="IPR015341">
    <property type="entry name" value="Glyco_hydro_38_cen"/>
</dbReference>
<gene>
    <name evidence="6" type="ORF">JOC54_000005</name>
</gene>
<dbReference type="Pfam" id="PF09261">
    <property type="entry name" value="Alpha-mann_mid"/>
    <property type="match status" value="1"/>
</dbReference>
<dbReference type="PANTHER" id="PTHR46017:SF1">
    <property type="entry name" value="ALPHA-MANNOSIDASE 2C1"/>
    <property type="match status" value="1"/>
</dbReference>
<dbReference type="SMART" id="SM00872">
    <property type="entry name" value="Alpha-mann_mid"/>
    <property type="match status" value="1"/>
</dbReference>
<reference evidence="6" key="1">
    <citation type="submission" date="2021-01" db="EMBL/GenBank/DDBJ databases">
        <title>Genomic Encyclopedia of Type Strains, Phase IV (KMG-IV): sequencing the most valuable type-strain genomes for metagenomic binning, comparative biology and taxonomic classification.</title>
        <authorList>
            <person name="Goeker M."/>
        </authorList>
    </citation>
    <scope>NUCLEOTIDE SEQUENCE</scope>
    <source>
        <strain evidence="6">DSM 21943</strain>
    </source>
</reference>
<dbReference type="SUPFAM" id="SSF74650">
    <property type="entry name" value="Galactose mutarotase-like"/>
    <property type="match status" value="1"/>
</dbReference>
<dbReference type="EMBL" id="JAFBCV010000001">
    <property type="protein sequence ID" value="MBM7836774.1"/>
    <property type="molecule type" value="Genomic_DNA"/>
</dbReference>
<accession>A0ABS2SMN1</accession>
<dbReference type="PANTHER" id="PTHR46017">
    <property type="entry name" value="ALPHA-MANNOSIDASE 2C1"/>
    <property type="match status" value="1"/>
</dbReference>
<keyword evidence="2" id="KW-0479">Metal-binding</keyword>
<evidence type="ECO:0000256" key="4">
    <source>
        <dbReference type="ARBA" id="ARBA00023295"/>
    </source>
</evidence>
<dbReference type="Gene3D" id="3.20.110.10">
    <property type="entry name" value="Glycoside hydrolase 38, N terminal domain"/>
    <property type="match status" value="1"/>
</dbReference>
<evidence type="ECO:0000256" key="2">
    <source>
        <dbReference type="ARBA" id="ARBA00022723"/>
    </source>
</evidence>
<dbReference type="InterPro" id="IPR037094">
    <property type="entry name" value="Glyco_hydro_38_cen_sf"/>
</dbReference>
<dbReference type="Proteomes" id="UP001179280">
    <property type="component" value="Unassembled WGS sequence"/>
</dbReference>
<dbReference type="Gene3D" id="2.60.40.2220">
    <property type="match status" value="1"/>
</dbReference>
<comment type="similarity">
    <text evidence="1">Belongs to the glycosyl hydrolase 38 family.</text>
</comment>
<dbReference type="EC" id="3.2.1.24" evidence="6"/>
<evidence type="ECO:0000259" key="5">
    <source>
        <dbReference type="SMART" id="SM00872"/>
    </source>
</evidence>
<dbReference type="Pfam" id="PF17677">
    <property type="entry name" value="Glyco_hydro38C2"/>
    <property type="match status" value="1"/>
</dbReference>
<dbReference type="InterPro" id="IPR027291">
    <property type="entry name" value="Glyco_hydro_38_N_sf"/>
</dbReference>
<dbReference type="InterPro" id="IPR011013">
    <property type="entry name" value="Gal_mutarotase_sf_dom"/>
</dbReference>
<dbReference type="RefSeq" id="WP_204463498.1">
    <property type="nucleotide sequence ID" value="NZ_JAFBCV010000001.1"/>
</dbReference>
<dbReference type="GO" id="GO:0004559">
    <property type="term" value="F:alpha-mannosidase activity"/>
    <property type="evidence" value="ECO:0007669"/>
    <property type="project" value="UniProtKB-EC"/>
</dbReference>
<feature type="domain" description="Glycoside hydrolase family 38 central" evidence="5">
    <location>
        <begin position="508"/>
        <end position="580"/>
    </location>
</feature>